<comment type="catalytic activity">
    <reaction evidence="5">
        <text>uridine + phosphate = alpha-D-ribose 1-phosphate + uracil</text>
        <dbReference type="Rhea" id="RHEA:24388"/>
        <dbReference type="ChEBI" id="CHEBI:16704"/>
        <dbReference type="ChEBI" id="CHEBI:17568"/>
        <dbReference type="ChEBI" id="CHEBI:43474"/>
        <dbReference type="ChEBI" id="CHEBI:57720"/>
        <dbReference type="EC" id="2.4.2.3"/>
    </reaction>
</comment>
<feature type="domain" description="Nucleoside phosphorylase" evidence="6">
    <location>
        <begin position="14"/>
        <end position="233"/>
    </location>
</feature>
<dbReference type="NCBIfam" id="NF004489">
    <property type="entry name" value="PRK05819.1"/>
    <property type="match status" value="1"/>
</dbReference>
<dbReference type="GO" id="GO:0006152">
    <property type="term" value="P:purine nucleoside catabolic process"/>
    <property type="evidence" value="ECO:0007669"/>
    <property type="project" value="TreeGrafter"/>
</dbReference>
<dbReference type="GO" id="GO:0005829">
    <property type="term" value="C:cytosol"/>
    <property type="evidence" value="ECO:0007669"/>
    <property type="project" value="TreeGrafter"/>
</dbReference>
<organism evidence="7 8">
    <name type="scientific">Metamycoplasma orale</name>
    <name type="common">Mycoplasma orale</name>
    <dbReference type="NCBI Taxonomy" id="2121"/>
    <lineage>
        <taxon>Bacteria</taxon>
        <taxon>Bacillati</taxon>
        <taxon>Mycoplasmatota</taxon>
        <taxon>Mycoplasmoidales</taxon>
        <taxon>Metamycoplasmataceae</taxon>
        <taxon>Metamycoplasma</taxon>
    </lineage>
</organism>
<dbReference type="EMBL" id="LR214940">
    <property type="protein sequence ID" value="VEU55222.1"/>
    <property type="molecule type" value="Genomic_DNA"/>
</dbReference>
<dbReference type="RefSeq" id="WP_022935876.1">
    <property type="nucleotide sequence ID" value="NZ_LR214940.1"/>
</dbReference>
<evidence type="ECO:0000256" key="1">
    <source>
        <dbReference type="ARBA" id="ARBA00011888"/>
    </source>
</evidence>
<dbReference type="Proteomes" id="UP000290482">
    <property type="component" value="Chromosome"/>
</dbReference>
<dbReference type="InterPro" id="IPR004402">
    <property type="entry name" value="DeoD-type"/>
</dbReference>
<evidence type="ECO:0000256" key="2">
    <source>
        <dbReference type="ARBA" id="ARBA00021980"/>
    </source>
</evidence>
<dbReference type="InterPro" id="IPR000845">
    <property type="entry name" value="Nucleoside_phosphorylase_d"/>
</dbReference>
<gene>
    <name evidence="7" type="primary">deoD</name>
    <name evidence="7" type="ORF">NCTC10112_00110</name>
</gene>
<dbReference type="GO" id="GO:0004850">
    <property type="term" value="F:uridine phosphorylase activity"/>
    <property type="evidence" value="ECO:0007669"/>
    <property type="project" value="UniProtKB-EC"/>
</dbReference>
<evidence type="ECO:0000256" key="3">
    <source>
        <dbReference type="ARBA" id="ARBA00022676"/>
    </source>
</evidence>
<dbReference type="PANTHER" id="PTHR43691">
    <property type="entry name" value="URIDINE PHOSPHORYLASE"/>
    <property type="match status" value="1"/>
</dbReference>
<dbReference type="CDD" id="cd09006">
    <property type="entry name" value="PNP_EcPNPI-like"/>
    <property type="match status" value="1"/>
</dbReference>
<evidence type="ECO:0000256" key="4">
    <source>
        <dbReference type="ARBA" id="ARBA00022679"/>
    </source>
</evidence>
<protein>
    <recommendedName>
        <fullName evidence="2">Uridine phosphorylase</fullName>
        <ecNumber evidence="1">2.4.2.3</ecNumber>
    </recommendedName>
</protein>
<dbReference type="InterPro" id="IPR035994">
    <property type="entry name" value="Nucleoside_phosphorylase_sf"/>
</dbReference>
<evidence type="ECO:0000313" key="7">
    <source>
        <dbReference type="EMBL" id="VEU55222.1"/>
    </source>
</evidence>
<dbReference type="EC" id="2.4.2.3" evidence="1"/>
<dbReference type="SUPFAM" id="SSF53167">
    <property type="entry name" value="Purine and uridine phosphorylases"/>
    <property type="match status" value="1"/>
</dbReference>
<proteinExistence type="predicted"/>
<name>A0A448ZVN8_METOS</name>
<keyword evidence="8" id="KW-1185">Reference proteome</keyword>
<dbReference type="KEGG" id="mob:NCTC10112_00110"/>
<dbReference type="AlphaFoldDB" id="A0A448ZVN8"/>
<dbReference type="GO" id="GO:0004731">
    <property type="term" value="F:purine-nucleoside phosphorylase activity"/>
    <property type="evidence" value="ECO:0007669"/>
    <property type="project" value="InterPro"/>
</dbReference>
<keyword evidence="4 7" id="KW-0808">Transferase</keyword>
<evidence type="ECO:0000259" key="6">
    <source>
        <dbReference type="Pfam" id="PF01048"/>
    </source>
</evidence>
<reference evidence="7 8" key="1">
    <citation type="submission" date="2019-01" db="EMBL/GenBank/DDBJ databases">
        <authorList>
            <consortium name="Pathogen Informatics"/>
        </authorList>
    </citation>
    <scope>NUCLEOTIDE SEQUENCE [LARGE SCALE GENOMIC DNA]</scope>
    <source>
        <strain evidence="7 8">NCTC10112</strain>
    </source>
</reference>
<dbReference type="Gene3D" id="3.40.50.1580">
    <property type="entry name" value="Nucleoside phosphorylase domain"/>
    <property type="match status" value="1"/>
</dbReference>
<dbReference type="NCBIfam" id="TIGR00107">
    <property type="entry name" value="deoD"/>
    <property type="match status" value="1"/>
</dbReference>
<accession>A0A448ZVN8</accession>
<dbReference type="Pfam" id="PF01048">
    <property type="entry name" value="PNP_UDP_1"/>
    <property type="match status" value="1"/>
</dbReference>
<keyword evidence="3 7" id="KW-0328">Glycosyltransferase</keyword>
<evidence type="ECO:0000256" key="5">
    <source>
        <dbReference type="ARBA" id="ARBA00048447"/>
    </source>
</evidence>
<dbReference type="PANTHER" id="PTHR43691:SF11">
    <property type="entry name" value="FI09636P-RELATED"/>
    <property type="match status" value="1"/>
</dbReference>
<sequence length="236" mass="26315">MTPHISAKKGDFAKLVLMPGDPLRAKYIADNYLKNVKLVSSVRNVLMYTGEYNGKKVSVCASGMGVASIGIYSYELFNFYGVEAIVRIGSAGSFKAELKNYDLVLANDAYGENVAFRDALLRNKDTIAKPSKKLNELIEKNAKKLNKKLNIGRVMSEEAFYSDKSIEERLKNSGNAICVEMESYGLFSVAERLNKQAACLLTISDNLITKEYTTSEERQNSFNGMMELALSLVEYY</sequence>
<evidence type="ECO:0000313" key="8">
    <source>
        <dbReference type="Proteomes" id="UP000290482"/>
    </source>
</evidence>
<dbReference type="OrthoDB" id="9782889at2"/>